<feature type="compositionally biased region" description="Basic residues" evidence="1">
    <location>
        <begin position="1"/>
        <end position="15"/>
    </location>
</feature>
<protein>
    <recommendedName>
        <fullName evidence="2">F-box domain-containing protein</fullName>
    </recommendedName>
</protein>
<comment type="caution">
    <text evidence="3">The sequence shown here is derived from an EMBL/GenBank/DDBJ whole genome shotgun (WGS) entry which is preliminary data.</text>
</comment>
<evidence type="ECO:0000313" key="4">
    <source>
        <dbReference type="Proteomes" id="UP001492380"/>
    </source>
</evidence>
<dbReference type="PROSITE" id="PS50181">
    <property type="entry name" value="FBOX"/>
    <property type="match status" value="1"/>
</dbReference>
<organism evidence="3 4">
    <name type="scientific">Phyllosticta capitalensis</name>
    <dbReference type="NCBI Taxonomy" id="121624"/>
    <lineage>
        <taxon>Eukaryota</taxon>
        <taxon>Fungi</taxon>
        <taxon>Dikarya</taxon>
        <taxon>Ascomycota</taxon>
        <taxon>Pezizomycotina</taxon>
        <taxon>Dothideomycetes</taxon>
        <taxon>Dothideomycetes incertae sedis</taxon>
        <taxon>Botryosphaeriales</taxon>
        <taxon>Phyllostictaceae</taxon>
        <taxon>Phyllosticta</taxon>
    </lineage>
</organism>
<accession>A0ABR1YWH1</accession>
<evidence type="ECO:0000256" key="1">
    <source>
        <dbReference type="SAM" id="MobiDB-lite"/>
    </source>
</evidence>
<feature type="domain" description="F-box" evidence="2">
    <location>
        <begin position="36"/>
        <end position="83"/>
    </location>
</feature>
<proteinExistence type="predicted"/>
<dbReference type="InterPro" id="IPR001810">
    <property type="entry name" value="F-box_dom"/>
</dbReference>
<reference evidence="3 4" key="1">
    <citation type="submission" date="2024-04" db="EMBL/GenBank/DDBJ databases">
        <title>Phyllosticta paracitricarpa is synonymous to the EU quarantine fungus P. citricarpa based on phylogenomic analyses.</title>
        <authorList>
            <consortium name="Lawrence Berkeley National Laboratory"/>
            <person name="Van Ingen-Buijs V.A."/>
            <person name="Van Westerhoven A.C."/>
            <person name="Haridas S."/>
            <person name="Skiadas P."/>
            <person name="Martin F."/>
            <person name="Groenewald J.Z."/>
            <person name="Crous P.W."/>
            <person name="Seidl M.F."/>
        </authorList>
    </citation>
    <scope>NUCLEOTIDE SEQUENCE [LARGE SCALE GENOMIC DNA]</scope>
    <source>
        <strain evidence="3 4">CBS 123374</strain>
    </source>
</reference>
<gene>
    <name evidence="3" type="ORF">HDK90DRAFT_464147</name>
</gene>
<keyword evidence="4" id="KW-1185">Reference proteome</keyword>
<dbReference type="EMBL" id="JBBWRZ010000003">
    <property type="protein sequence ID" value="KAK8240553.1"/>
    <property type="molecule type" value="Genomic_DNA"/>
</dbReference>
<feature type="region of interest" description="Disordered" evidence="1">
    <location>
        <begin position="1"/>
        <end position="21"/>
    </location>
</feature>
<sequence>MARMKKLWRSQRKTRNTVGPISQSPYASSLISQDSNERLMKLPAELLYEIDDFLDDASALAFRLTCHRTRDVFAARKSRTSEIATQPAEEALRQMLVRDATRAENMGRVRVKDALRAEKKGKFHIGLMQPCSKCGAFHDIKCFSREQLKTPPQRRLCLGHERGFYLCEHKSLNFFDFARLPTYYNSTTQAFAETGEESSLCSCSVSYMKGDELVYFFMLGGRDEDFLTTWAPQPPLAKNVTQFACRSTRSFALDCDANPEKAAIHIHNFLLDCRTAMCPHVRVKDLEFGSPKTLCAQIREAKCSEVPIVEVGWRCRLCPAQFSLTWEKEDGFLGQHLVKVCVLRAAEIFNMNGAQWLAISEVIKP</sequence>
<name>A0ABR1YWH1_9PEZI</name>
<evidence type="ECO:0000313" key="3">
    <source>
        <dbReference type="EMBL" id="KAK8240553.1"/>
    </source>
</evidence>
<evidence type="ECO:0000259" key="2">
    <source>
        <dbReference type="PROSITE" id="PS50181"/>
    </source>
</evidence>
<dbReference type="Proteomes" id="UP001492380">
    <property type="component" value="Unassembled WGS sequence"/>
</dbReference>